<dbReference type="EMBL" id="JBBPBN010000021">
    <property type="protein sequence ID" value="KAK9015173.1"/>
    <property type="molecule type" value="Genomic_DNA"/>
</dbReference>
<keyword evidence="5" id="KW-0378">Hydrolase</keyword>
<gene>
    <name evidence="9" type="ORF">V6N11_006291</name>
</gene>
<comment type="similarity">
    <text evidence="2">Belongs to the 'GDSL' lipolytic enzyme family.</text>
</comment>
<proteinExistence type="inferred from homology"/>
<comment type="subcellular location">
    <subcellularLocation>
        <location evidence="1">Secreted</location>
    </subcellularLocation>
</comment>
<evidence type="ECO:0000256" key="1">
    <source>
        <dbReference type="ARBA" id="ARBA00004613"/>
    </source>
</evidence>
<keyword evidence="10" id="KW-1185">Reference proteome</keyword>
<dbReference type="InterPro" id="IPR001087">
    <property type="entry name" value="GDSL"/>
</dbReference>
<evidence type="ECO:0008006" key="11">
    <source>
        <dbReference type="Google" id="ProtNLM"/>
    </source>
</evidence>
<reference evidence="9 10" key="1">
    <citation type="journal article" date="2024" name="G3 (Bethesda)">
        <title>Genome assembly of Hibiscus sabdariffa L. provides insights into metabolisms of medicinal natural products.</title>
        <authorList>
            <person name="Kim T."/>
        </authorList>
    </citation>
    <scope>NUCLEOTIDE SEQUENCE [LARGE SCALE GENOMIC DNA]</scope>
    <source>
        <strain evidence="9">TK-2024</strain>
        <tissue evidence="9">Old leaves</tissue>
    </source>
</reference>
<keyword evidence="6" id="KW-0442">Lipid degradation</keyword>
<dbReference type="InterPro" id="IPR051238">
    <property type="entry name" value="GDSL_esterase/lipase"/>
</dbReference>
<keyword evidence="7" id="KW-0443">Lipid metabolism</keyword>
<dbReference type="Gene3D" id="3.40.50.1110">
    <property type="entry name" value="SGNH hydrolase"/>
    <property type="match status" value="2"/>
</dbReference>
<evidence type="ECO:0000256" key="8">
    <source>
        <dbReference type="SAM" id="SignalP"/>
    </source>
</evidence>
<sequence>MESKLKPLELVAIPLLLALLNLQNLANAVPQVPCYFIFGDSMSDSGNNNKLVTLAKVNYPPYGINFPERPTGRFNDGRTVHDFIVKLLGFEDYMPTFAESDGKNIFNGVNYASGAADIRDETGQHRSLYDTGARKFAVYGLGLIGCTPYTISVLSSMESKLKPLELAANPLLLALLNLQNLANAVPQVPCYFIFGDSLSDNGNNNKLVTTAKVNYPPYEIDFPQGPTGRFNNGRTMHDFIVKLLGFEEYMPPFAESEGKNVLNGVNYASGASGILDETGKHRGIRIPLNDQIKNHKTIISRITTLMGNDSATKSHLSQCIYSVQIGSNDYINNYFKPESYDTSNRYAPPEYANVLVQQLSDQLKTLYNSGARKFAVYGLGLIGCTPDARVVHGTKGTHCVDKFNEGSVPFNQRLMPLIDQLNKNLTEAKFTFLNPFGSIAGLVTDIPCCKTGGGGGELCLPNLKPCDNRNKYIFWDGVHPTDAWNEMIAKSAYSTNKPQEAKPFNIQKLALQKIQIHVNPK</sequence>
<evidence type="ECO:0000313" key="10">
    <source>
        <dbReference type="Proteomes" id="UP001396334"/>
    </source>
</evidence>
<dbReference type="SUPFAM" id="SSF52266">
    <property type="entry name" value="SGNH hydrolase"/>
    <property type="match status" value="1"/>
</dbReference>
<evidence type="ECO:0000256" key="7">
    <source>
        <dbReference type="ARBA" id="ARBA00023098"/>
    </source>
</evidence>
<evidence type="ECO:0000256" key="2">
    <source>
        <dbReference type="ARBA" id="ARBA00008668"/>
    </source>
</evidence>
<keyword evidence="3" id="KW-0964">Secreted</keyword>
<dbReference type="Proteomes" id="UP001396334">
    <property type="component" value="Unassembled WGS sequence"/>
</dbReference>
<organism evidence="9 10">
    <name type="scientific">Hibiscus sabdariffa</name>
    <name type="common">roselle</name>
    <dbReference type="NCBI Taxonomy" id="183260"/>
    <lineage>
        <taxon>Eukaryota</taxon>
        <taxon>Viridiplantae</taxon>
        <taxon>Streptophyta</taxon>
        <taxon>Embryophyta</taxon>
        <taxon>Tracheophyta</taxon>
        <taxon>Spermatophyta</taxon>
        <taxon>Magnoliopsida</taxon>
        <taxon>eudicotyledons</taxon>
        <taxon>Gunneridae</taxon>
        <taxon>Pentapetalae</taxon>
        <taxon>rosids</taxon>
        <taxon>malvids</taxon>
        <taxon>Malvales</taxon>
        <taxon>Malvaceae</taxon>
        <taxon>Malvoideae</taxon>
        <taxon>Hibiscus</taxon>
    </lineage>
</organism>
<evidence type="ECO:0000313" key="9">
    <source>
        <dbReference type="EMBL" id="KAK9015173.1"/>
    </source>
</evidence>
<comment type="caution">
    <text evidence="9">The sequence shown here is derived from an EMBL/GenBank/DDBJ whole genome shotgun (WGS) entry which is preliminary data.</text>
</comment>
<keyword evidence="4 8" id="KW-0732">Signal</keyword>
<dbReference type="InterPro" id="IPR036514">
    <property type="entry name" value="SGNH_hydro_sf"/>
</dbReference>
<accession>A0ABR2RQT2</accession>
<feature type="chain" id="PRO_5047522208" description="GDSL esterase/lipase" evidence="8">
    <location>
        <begin position="29"/>
        <end position="521"/>
    </location>
</feature>
<name>A0ABR2RQT2_9ROSI</name>
<dbReference type="InterPro" id="IPR035669">
    <property type="entry name" value="SGNH_plant_lipase-like"/>
</dbReference>
<evidence type="ECO:0000256" key="5">
    <source>
        <dbReference type="ARBA" id="ARBA00022801"/>
    </source>
</evidence>
<dbReference type="PANTHER" id="PTHR45650:SF9">
    <property type="entry name" value="SGNH HYDROLASE-TYPE ESTERASE DOMAIN-CONTAINING PROTEIN"/>
    <property type="match status" value="1"/>
</dbReference>
<protein>
    <recommendedName>
        <fullName evidence="11">GDSL esterase/lipase</fullName>
    </recommendedName>
</protein>
<dbReference type="Pfam" id="PF00657">
    <property type="entry name" value="Lipase_GDSL"/>
    <property type="match status" value="2"/>
</dbReference>
<evidence type="ECO:0000256" key="3">
    <source>
        <dbReference type="ARBA" id="ARBA00022525"/>
    </source>
</evidence>
<dbReference type="PANTHER" id="PTHR45650">
    <property type="entry name" value="GDSL-LIKE LIPASE/ACYLHYDROLASE-RELATED"/>
    <property type="match status" value="1"/>
</dbReference>
<dbReference type="CDD" id="cd01837">
    <property type="entry name" value="SGNH_plant_lipase_like"/>
    <property type="match status" value="1"/>
</dbReference>
<evidence type="ECO:0000256" key="6">
    <source>
        <dbReference type="ARBA" id="ARBA00022963"/>
    </source>
</evidence>
<feature type="signal peptide" evidence="8">
    <location>
        <begin position="1"/>
        <end position="28"/>
    </location>
</feature>
<evidence type="ECO:0000256" key="4">
    <source>
        <dbReference type="ARBA" id="ARBA00022729"/>
    </source>
</evidence>